<feature type="signal peptide" evidence="5">
    <location>
        <begin position="1"/>
        <end position="18"/>
    </location>
</feature>
<dbReference type="InterPro" id="IPR024607">
    <property type="entry name" value="Sulfatase_CS"/>
</dbReference>
<dbReference type="Pfam" id="PF00884">
    <property type="entry name" value="Sulfatase"/>
    <property type="match status" value="1"/>
</dbReference>
<keyword evidence="5" id="KW-0732">Signal</keyword>
<dbReference type="PROSITE" id="PS00149">
    <property type="entry name" value="SULFATASE_2"/>
    <property type="match status" value="1"/>
</dbReference>
<feature type="chain" id="PRO_5046873454" evidence="5">
    <location>
        <begin position="19"/>
        <end position="517"/>
    </location>
</feature>
<dbReference type="Gene3D" id="3.30.1120.10">
    <property type="match status" value="1"/>
</dbReference>
<proteinExistence type="inferred from homology"/>
<dbReference type="InterPro" id="IPR000917">
    <property type="entry name" value="Sulfatase_N"/>
</dbReference>
<evidence type="ECO:0000313" key="8">
    <source>
        <dbReference type="Proteomes" id="UP001597297"/>
    </source>
</evidence>
<dbReference type="PANTHER" id="PTHR42693:SF53">
    <property type="entry name" value="ENDO-4-O-SULFATASE"/>
    <property type="match status" value="1"/>
</dbReference>
<keyword evidence="2" id="KW-0479">Metal-binding</keyword>
<name>A0ABW5E768_9BACT</name>
<keyword evidence="4" id="KW-0106">Calcium</keyword>
<dbReference type="RefSeq" id="WP_377094091.1">
    <property type="nucleotide sequence ID" value="NZ_JBHSJM010000001.1"/>
</dbReference>
<evidence type="ECO:0000256" key="2">
    <source>
        <dbReference type="ARBA" id="ARBA00022723"/>
    </source>
</evidence>
<dbReference type="Proteomes" id="UP001597297">
    <property type="component" value="Unassembled WGS sequence"/>
</dbReference>
<gene>
    <name evidence="7" type="ORF">ACFSQZ_11665</name>
</gene>
<comment type="similarity">
    <text evidence="1">Belongs to the sulfatase family.</text>
</comment>
<evidence type="ECO:0000256" key="5">
    <source>
        <dbReference type="SAM" id="SignalP"/>
    </source>
</evidence>
<evidence type="ECO:0000256" key="3">
    <source>
        <dbReference type="ARBA" id="ARBA00022801"/>
    </source>
</evidence>
<dbReference type="CDD" id="cd16143">
    <property type="entry name" value="ARS_like"/>
    <property type="match status" value="1"/>
</dbReference>
<protein>
    <submittedName>
        <fullName evidence="7">Arylsulfatase</fullName>
    </submittedName>
</protein>
<evidence type="ECO:0000259" key="6">
    <source>
        <dbReference type="Pfam" id="PF00884"/>
    </source>
</evidence>
<dbReference type="Gene3D" id="3.40.720.10">
    <property type="entry name" value="Alkaline Phosphatase, subunit A"/>
    <property type="match status" value="1"/>
</dbReference>
<dbReference type="InterPro" id="IPR017850">
    <property type="entry name" value="Alkaline_phosphatase_core_sf"/>
</dbReference>
<feature type="domain" description="Sulfatase N-terminal" evidence="6">
    <location>
        <begin position="23"/>
        <end position="382"/>
    </location>
</feature>
<keyword evidence="3" id="KW-0378">Hydrolase</keyword>
<evidence type="ECO:0000256" key="1">
    <source>
        <dbReference type="ARBA" id="ARBA00008779"/>
    </source>
</evidence>
<dbReference type="PROSITE" id="PS00523">
    <property type="entry name" value="SULFATASE_1"/>
    <property type="match status" value="1"/>
</dbReference>
<evidence type="ECO:0000313" key="7">
    <source>
        <dbReference type="EMBL" id="MFD2277128.1"/>
    </source>
</evidence>
<comment type="caution">
    <text evidence="7">The sequence shown here is derived from an EMBL/GenBank/DDBJ whole genome shotgun (WGS) entry which is preliminary data.</text>
</comment>
<dbReference type="InterPro" id="IPR050738">
    <property type="entry name" value="Sulfatase"/>
</dbReference>
<dbReference type="SUPFAM" id="SSF53649">
    <property type="entry name" value="Alkaline phosphatase-like"/>
    <property type="match status" value="1"/>
</dbReference>
<accession>A0ABW5E768</accession>
<organism evidence="7 8">
    <name type="scientific">Rubritalea spongiae</name>
    <dbReference type="NCBI Taxonomy" id="430797"/>
    <lineage>
        <taxon>Bacteria</taxon>
        <taxon>Pseudomonadati</taxon>
        <taxon>Verrucomicrobiota</taxon>
        <taxon>Verrucomicrobiia</taxon>
        <taxon>Verrucomicrobiales</taxon>
        <taxon>Rubritaleaceae</taxon>
        <taxon>Rubritalea</taxon>
    </lineage>
</organism>
<reference evidence="8" key="1">
    <citation type="journal article" date="2019" name="Int. J. Syst. Evol. Microbiol.">
        <title>The Global Catalogue of Microorganisms (GCM) 10K type strain sequencing project: providing services to taxonomists for standard genome sequencing and annotation.</title>
        <authorList>
            <consortium name="The Broad Institute Genomics Platform"/>
            <consortium name="The Broad Institute Genome Sequencing Center for Infectious Disease"/>
            <person name="Wu L."/>
            <person name="Ma J."/>
        </authorList>
    </citation>
    <scope>NUCLEOTIDE SEQUENCE [LARGE SCALE GENOMIC DNA]</scope>
    <source>
        <strain evidence="8">JCM 16545</strain>
    </source>
</reference>
<dbReference type="PANTHER" id="PTHR42693">
    <property type="entry name" value="ARYLSULFATASE FAMILY MEMBER"/>
    <property type="match status" value="1"/>
</dbReference>
<evidence type="ECO:0000256" key="4">
    <source>
        <dbReference type="ARBA" id="ARBA00022837"/>
    </source>
</evidence>
<keyword evidence="8" id="KW-1185">Reference proteome</keyword>
<dbReference type="EMBL" id="JBHUJC010000041">
    <property type="protein sequence ID" value="MFD2277128.1"/>
    <property type="molecule type" value="Genomic_DNA"/>
</dbReference>
<sequence>MRKITLTTLLVLSSFAHAAERSPNVIVIFADDLGYGDLGCYGATKIKTPNIDKLAAEGRKFTDAHSASSVCTPSRYALITGEYPLRALGGKGMWGPSVPTKSLIIPPDTYTVADVFKEKGYTTGCIGKWHLGFKTGKNDWQPPLSPGPNDLGFDYYFGMPVVNSAPPYIYVENTEIVGGEEGDPLVYVGRKAKDAAPMPVLPPEASIRAENQFKGAKKAHELFVEEEIAPSFTEKAVDWIDQNKEKPFFLYLATTHIHHPFTPAPKFKGSSEAGLYGDFVQELDWMVGEITNALEEKGLSDDTLIVFTSDNGGMFNRGGQDAFALGHLQNGPLLGFKFGVWEGGHRVPFIAKWPGNIPAGSVSKSIVSNVDFLATFAALTGVEISPEQQKDSVNILPALTGEVDQETRDHLVLTSFKPSHVSIRKGKWMYIGAKGGGGWGAKQGHTFAGPPANHHTGKKNSDYNEAKLIADAPAAQLYNLEDDLAQTTNVYREHPEVVKEMEDILKSYRPNKNKRTR</sequence>